<organism evidence="12 13">
    <name type="scientific">Mammaliicoccus sciuri</name>
    <name type="common">Staphylococcus sciuri</name>
    <dbReference type="NCBI Taxonomy" id="1296"/>
    <lineage>
        <taxon>Bacteria</taxon>
        <taxon>Bacillati</taxon>
        <taxon>Bacillota</taxon>
        <taxon>Bacilli</taxon>
        <taxon>Bacillales</taxon>
        <taxon>Staphylococcaceae</taxon>
        <taxon>Mammaliicoccus</taxon>
    </lineage>
</organism>
<dbReference type="GO" id="GO:0015675">
    <property type="term" value="P:nickel cation transport"/>
    <property type="evidence" value="ECO:0007669"/>
    <property type="project" value="UniProtKB-KW"/>
</dbReference>
<dbReference type="RefSeq" id="WP_058590947.1">
    <property type="nucleotide sequence ID" value="NZ_CP022046.2"/>
</dbReference>
<evidence type="ECO:0000256" key="10">
    <source>
        <dbReference type="RuleBase" id="RU363032"/>
    </source>
</evidence>
<dbReference type="GO" id="GO:0043190">
    <property type="term" value="C:ATP-binding cassette (ABC) transporter complex"/>
    <property type="evidence" value="ECO:0007669"/>
    <property type="project" value="InterPro"/>
</dbReference>
<evidence type="ECO:0000256" key="1">
    <source>
        <dbReference type="ARBA" id="ARBA00004651"/>
    </source>
</evidence>
<keyword evidence="9 10" id="KW-0472">Membrane</keyword>
<evidence type="ECO:0000256" key="6">
    <source>
        <dbReference type="ARBA" id="ARBA00022970"/>
    </source>
</evidence>
<dbReference type="EMBL" id="CP022046">
    <property type="protein sequence ID" value="ASE35465.1"/>
    <property type="molecule type" value="Genomic_DNA"/>
</dbReference>
<keyword evidence="8" id="KW-0921">Nickel transport</keyword>
<evidence type="ECO:0000256" key="3">
    <source>
        <dbReference type="ARBA" id="ARBA00022475"/>
    </source>
</evidence>
<keyword evidence="6" id="KW-0029">Amino-acid transport</keyword>
<dbReference type="Gene3D" id="1.10.3720.10">
    <property type="entry name" value="MetI-like"/>
    <property type="match status" value="1"/>
</dbReference>
<dbReference type="InterPro" id="IPR000515">
    <property type="entry name" value="MetI-like"/>
</dbReference>
<evidence type="ECO:0000259" key="11">
    <source>
        <dbReference type="PROSITE" id="PS50928"/>
    </source>
</evidence>
<feature type="domain" description="ABC transmembrane type-1" evidence="11">
    <location>
        <begin position="21"/>
        <end position="216"/>
    </location>
</feature>
<dbReference type="InterPro" id="IPR035906">
    <property type="entry name" value="MetI-like_sf"/>
</dbReference>
<comment type="similarity">
    <text evidence="10">Belongs to the binding-protein-dependent transport system permease family.</text>
</comment>
<feature type="transmembrane region" description="Helical" evidence="10">
    <location>
        <begin position="25"/>
        <end position="48"/>
    </location>
</feature>
<dbReference type="Proteomes" id="UP000197058">
    <property type="component" value="Chromosome"/>
</dbReference>
<keyword evidence="2 10" id="KW-0813">Transport</keyword>
<dbReference type="InterPro" id="IPR010065">
    <property type="entry name" value="AA_ABC_transptr_permease_3TM"/>
</dbReference>
<dbReference type="AlphaFoldDB" id="A0AAI8DKL5"/>
<feature type="transmembrane region" description="Helical" evidence="10">
    <location>
        <begin position="69"/>
        <end position="89"/>
    </location>
</feature>
<dbReference type="InterPro" id="IPR043429">
    <property type="entry name" value="ArtM/GltK/GlnP/TcyL/YhdX-like"/>
</dbReference>
<keyword evidence="7 10" id="KW-1133">Transmembrane helix</keyword>
<sequence length="237" mass="26151">MDKYFDVTLILDFLPKLIKYLPTTLYILTLSLIIGFVIGLLIALTKIYKVPILNQLSTIYISFFRGTPIIIQLFIVFYGIPAITMLMGIDTSNIPPLYAAIVTYALGSGASIAEIIRGAVNSVGKDQSDAAYSIALTKRQTFVRVIFPQAMYQALPNFGNTIIGFLKDTSLAFTIGVMDMSGRGETLISSSNHSLEVYVSLAIIYYLTAILLEKLFSKVSQLTRKGDSLTTVYDLKI</sequence>
<dbReference type="PANTHER" id="PTHR30614">
    <property type="entry name" value="MEMBRANE COMPONENT OF AMINO ACID ABC TRANSPORTER"/>
    <property type="match status" value="1"/>
</dbReference>
<reference evidence="13" key="1">
    <citation type="submission" date="2017-06" db="EMBL/GenBank/DDBJ databases">
        <title>FDA dAtabase for Regulatory Grade micrObial Sequences (FDA-ARGOS): Supporting development and validation of Infectious Disease Dx tests.</title>
        <authorList>
            <person name="Goldberg B."/>
            <person name="Campos J."/>
            <person name="Tallon L."/>
            <person name="Sadzewicz L."/>
            <person name="Sengamalay N."/>
            <person name="Ott S."/>
            <person name="Godinez A."/>
            <person name="Nagaraj S."/>
            <person name="Vavikolanu K."/>
            <person name="Nadendla S."/>
            <person name="George J."/>
            <person name="Geyer C."/>
            <person name="Sichtig H."/>
        </authorList>
    </citation>
    <scope>NUCLEOTIDE SEQUENCE [LARGE SCALE GENOMIC DNA]</scope>
    <source>
        <strain evidence="13">FDAARGOS_285</strain>
    </source>
</reference>
<dbReference type="SUPFAM" id="SSF161098">
    <property type="entry name" value="MetI-like"/>
    <property type="match status" value="1"/>
</dbReference>
<keyword evidence="8" id="KW-0406">Ion transport</keyword>
<dbReference type="Pfam" id="PF00528">
    <property type="entry name" value="BPD_transp_1"/>
    <property type="match status" value="1"/>
</dbReference>
<evidence type="ECO:0000313" key="12">
    <source>
        <dbReference type="EMBL" id="ASE35465.1"/>
    </source>
</evidence>
<proteinExistence type="inferred from homology"/>
<evidence type="ECO:0000256" key="2">
    <source>
        <dbReference type="ARBA" id="ARBA00022448"/>
    </source>
</evidence>
<keyword evidence="5 10" id="KW-0812">Transmembrane</keyword>
<dbReference type="PANTHER" id="PTHR30614:SF45">
    <property type="entry name" value="L-CYSTINE TRANSPORT SYSTEM PERMEASE PROTEIN TCYL"/>
    <property type="match status" value="1"/>
</dbReference>
<dbReference type="GO" id="GO:0022857">
    <property type="term" value="F:transmembrane transporter activity"/>
    <property type="evidence" value="ECO:0007669"/>
    <property type="project" value="InterPro"/>
</dbReference>
<dbReference type="FunFam" id="1.10.3720.10:FF:000006">
    <property type="entry name" value="Glutamate/aspartate ABC transporter, permease protein GltK"/>
    <property type="match status" value="1"/>
</dbReference>
<keyword evidence="4" id="KW-0533">Nickel</keyword>
<dbReference type="PROSITE" id="PS50928">
    <property type="entry name" value="ABC_TM1"/>
    <property type="match status" value="1"/>
</dbReference>
<accession>A0AAI8DKL5</accession>
<dbReference type="NCBIfam" id="TIGR01726">
    <property type="entry name" value="HEQRo_perm_3TM"/>
    <property type="match status" value="1"/>
</dbReference>
<dbReference type="CDD" id="cd06261">
    <property type="entry name" value="TM_PBP2"/>
    <property type="match status" value="1"/>
</dbReference>
<evidence type="ECO:0000256" key="9">
    <source>
        <dbReference type="ARBA" id="ARBA00023136"/>
    </source>
</evidence>
<evidence type="ECO:0000256" key="7">
    <source>
        <dbReference type="ARBA" id="ARBA00022989"/>
    </source>
</evidence>
<evidence type="ECO:0000256" key="4">
    <source>
        <dbReference type="ARBA" id="ARBA00022596"/>
    </source>
</evidence>
<name>A0AAI8DKL5_MAMSC</name>
<evidence type="ECO:0000256" key="8">
    <source>
        <dbReference type="ARBA" id="ARBA00023112"/>
    </source>
</evidence>
<evidence type="ECO:0000313" key="13">
    <source>
        <dbReference type="Proteomes" id="UP000197058"/>
    </source>
</evidence>
<protein>
    <submittedName>
        <fullName evidence="12">Amino acid ABC transporter permease</fullName>
    </submittedName>
</protein>
<dbReference type="GO" id="GO:0006865">
    <property type="term" value="P:amino acid transport"/>
    <property type="evidence" value="ECO:0007669"/>
    <property type="project" value="UniProtKB-KW"/>
</dbReference>
<evidence type="ECO:0000256" key="5">
    <source>
        <dbReference type="ARBA" id="ARBA00022692"/>
    </source>
</evidence>
<comment type="subcellular location">
    <subcellularLocation>
        <location evidence="1 10">Cell membrane</location>
        <topology evidence="1 10">Multi-pass membrane protein</topology>
    </subcellularLocation>
</comment>
<dbReference type="KEGG" id="sscu:CEP64_13010"/>
<gene>
    <name evidence="12" type="ORF">CEP64_13010</name>
</gene>
<keyword evidence="3" id="KW-1003">Cell membrane</keyword>